<reference evidence="2 3" key="1">
    <citation type="submission" date="2018-03" db="EMBL/GenBank/DDBJ databases">
        <title>Diversity of phytobeneficial traits revealed by whole-genome analysis of worldwide-isolated phenazine-producing Pseudomonas spp.</title>
        <authorList>
            <person name="Biessy A."/>
            <person name="Novinscak A."/>
            <person name="Blom J."/>
            <person name="Leger G."/>
            <person name="Thomashow L.S."/>
            <person name="Cazorla F.M."/>
            <person name="Josic D."/>
            <person name="Filion M."/>
        </authorList>
    </citation>
    <scope>NUCLEOTIDE SEQUENCE [LARGE SCALE GENOMIC DNA]</scope>
    <source>
        <strain evidence="2 3">B25</strain>
    </source>
</reference>
<dbReference type="EMBL" id="CP027753">
    <property type="protein sequence ID" value="AZE48602.1"/>
    <property type="molecule type" value="Genomic_DNA"/>
</dbReference>
<feature type="chain" id="PRO_5018209975" description="Type VI secretion system (T6SS), amidase immunity protein" evidence="1">
    <location>
        <begin position="21"/>
        <end position="136"/>
    </location>
</feature>
<evidence type="ECO:0008006" key="4">
    <source>
        <dbReference type="Google" id="ProtNLM"/>
    </source>
</evidence>
<gene>
    <name evidence="2" type="ORF">C4K04_2930</name>
</gene>
<evidence type="ECO:0000313" key="3">
    <source>
        <dbReference type="Proteomes" id="UP000268048"/>
    </source>
</evidence>
<feature type="signal peptide" evidence="1">
    <location>
        <begin position="1"/>
        <end position="20"/>
    </location>
</feature>
<name>A0A3G7TQA7_9PSED</name>
<accession>A0A3G7TQA7</accession>
<evidence type="ECO:0000256" key="1">
    <source>
        <dbReference type="SAM" id="SignalP"/>
    </source>
</evidence>
<protein>
    <recommendedName>
        <fullName evidence="4">Type VI secretion system (T6SS), amidase immunity protein</fullName>
    </recommendedName>
</protein>
<sequence length="136" mass="15251">MTRLFAAFCLCLLCSFAVNAADLSKAREMLKNYGLANCIDSQFKEPSAIKEDISLAIGAYSFMGKGMHTIVQNEDTQEVLHDPYAATEKFILDAYQKTSALSKHSDQKMVFYGCLDVYNSQAFDAFVRTQDQYVSQ</sequence>
<dbReference type="RefSeq" id="WP_124320527.1">
    <property type="nucleotide sequence ID" value="NZ_CP027753.1"/>
</dbReference>
<evidence type="ECO:0000313" key="2">
    <source>
        <dbReference type="EMBL" id="AZE48602.1"/>
    </source>
</evidence>
<dbReference type="Proteomes" id="UP000268048">
    <property type="component" value="Chromosome"/>
</dbReference>
<dbReference type="InterPro" id="IPR038314">
    <property type="entry name" value="T6SS_sf"/>
</dbReference>
<keyword evidence="1" id="KW-0732">Signal</keyword>
<proteinExistence type="predicted"/>
<organism evidence="2 3">
    <name type="scientific">Pseudomonas chlororaphis</name>
    <dbReference type="NCBI Taxonomy" id="587753"/>
    <lineage>
        <taxon>Bacteria</taxon>
        <taxon>Pseudomonadati</taxon>
        <taxon>Pseudomonadota</taxon>
        <taxon>Gammaproteobacteria</taxon>
        <taxon>Pseudomonadales</taxon>
        <taxon>Pseudomonadaceae</taxon>
        <taxon>Pseudomonas</taxon>
    </lineage>
</organism>
<dbReference type="AlphaFoldDB" id="A0A3G7TQA7"/>
<dbReference type="Gene3D" id="1.20.120.1620">
    <property type="match status" value="1"/>
</dbReference>